<reference evidence="2" key="1">
    <citation type="journal article" date="2017" name="Cell">
        <title>Insights into land plant evolution garnered from the Marchantia polymorpha genome.</title>
        <authorList>
            <person name="Bowman J.L."/>
            <person name="Kohchi T."/>
            <person name="Yamato K.T."/>
            <person name="Jenkins J."/>
            <person name="Shu S."/>
            <person name="Ishizaki K."/>
            <person name="Yamaoka S."/>
            <person name="Nishihama R."/>
            <person name="Nakamura Y."/>
            <person name="Berger F."/>
            <person name="Adam C."/>
            <person name="Aki S.S."/>
            <person name="Althoff F."/>
            <person name="Araki T."/>
            <person name="Arteaga-Vazquez M.A."/>
            <person name="Balasubrmanian S."/>
            <person name="Barry K."/>
            <person name="Bauer D."/>
            <person name="Boehm C.R."/>
            <person name="Briginshaw L."/>
            <person name="Caballero-Perez J."/>
            <person name="Catarino B."/>
            <person name="Chen F."/>
            <person name="Chiyoda S."/>
            <person name="Chovatia M."/>
            <person name="Davies K.M."/>
            <person name="Delmans M."/>
            <person name="Demura T."/>
            <person name="Dierschke T."/>
            <person name="Dolan L."/>
            <person name="Dorantes-Acosta A.E."/>
            <person name="Eklund D.M."/>
            <person name="Florent S.N."/>
            <person name="Flores-Sandoval E."/>
            <person name="Fujiyama A."/>
            <person name="Fukuzawa H."/>
            <person name="Galik B."/>
            <person name="Grimanelli D."/>
            <person name="Grimwood J."/>
            <person name="Grossniklaus U."/>
            <person name="Hamada T."/>
            <person name="Haseloff J."/>
            <person name="Hetherington A.J."/>
            <person name="Higo A."/>
            <person name="Hirakawa Y."/>
            <person name="Hundley H.N."/>
            <person name="Ikeda Y."/>
            <person name="Inoue K."/>
            <person name="Inoue S.I."/>
            <person name="Ishida S."/>
            <person name="Jia Q."/>
            <person name="Kakita M."/>
            <person name="Kanazawa T."/>
            <person name="Kawai Y."/>
            <person name="Kawashima T."/>
            <person name="Kennedy M."/>
            <person name="Kinose K."/>
            <person name="Kinoshita T."/>
            <person name="Kohara Y."/>
            <person name="Koide E."/>
            <person name="Komatsu K."/>
            <person name="Kopischke S."/>
            <person name="Kubo M."/>
            <person name="Kyozuka J."/>
            <person name="Lagercrantz U."/>
            <person name="Lin S.S."/>
            <person name="Lindquist E."/>
            <person name="Lipzen A.M."/>
            <person name="Lu C.W."/>
            <person name="De Luna E."/>
            <person name="Martienssen R.A."/>
            <person name="Minamino N."/>
            <person name="Mizutani M."/>
            <person name="Mizutani M."/>
            <person name="Mochizuki N."/>
            <person name="Monte I."/>
            <person name="Mosher R."/>
            <person name="Nagasaki H."/>
            <person name="Nakagami H."/>
            <person name="Naramoto S."/>
            <person name="Nishitani K."/>
            <person name="Ohtani M."/>
            <person name="Okamoto T."/>
            <person name="Okumura M."/>
            <person name="Phillips J."/>
            <person name="Pollak B."/>
            <person name="Reinders A."/>
            <person name="Rovekamp M."/>
            <person name="Sano R."/>
            <person name="Sawa S."/>
            <person name="Schmid M.W."/>
            <person name="Shirakawa M."/>
            <person name="Solano R."/>
            <person name="Spunde A."/>
            <person name="Suetsugu N."/>
            <person name="Sugano S."/>
            <person name="Sugiyama A."/>
            <person name="Sun R."/>
            <person name="Suzuki Y."/>
            <person name="Takenaka M."/>
            <person name="Takezawa D."/>
            <person name="Tomogane H."/>
            <person name="Tsuzuki M."/>
            <person name="Ueda T."/>
            <person name="Umeda M."/>
            <person name="Ward J.M."/>
            <person name="Watanabe Y."/>
            <person name="Yazaki K."/>
            <person name="Yokoyama R."/>
            <person name="Yoshitake Y."/>
            <person name="Yotsui I."/>
            <person name="Zachgo S."/>
            <person name="Schmutz J."/>
        </authorList>
    </citation>
    <scope>NUCLEOTIDE SEQUENCE [LARGE SCALE GENOMIC DNA]</scope>
    <source>
        <strain evidence="2">Tak-1</strain>
    </source>
</reference>
<dbReference type="Proteomes" id="UP000244005">
    <property type="component" value="Unassembled WGS sequence"/>
</dbReference>
<gene>
    <name evidence="1" type="ORF">MARPO_0115s0045</name>
</gene>
<evidence type="ECO:0000313" key="2">
    <source>
        <dbReference type="Proteomes" id="UP000244005"/>
    </source>
</evidence>
<proteinExistence type="predicted"/>
<protein>
    <submittedName>
        <fullName evidence="1">Uncharacterized protein</fullName>
    </submittedName>
</protein>
<name>A0A2R6WB99_MARPO</name>
<dbReference type="EMBL" id="KZ772787">
    <property type="protein sequence ID" value="PTQ31128.1"/>
    <property type="molecule type" value="Genomic_DNA"/>
</dbReference>
<sequence>MSLPLHIIRPGHGVLAMSSSLRNSTAAGNSDLSHSSSSVRHCRMILCCLETNLTLECPSVTQSILSISSWSAHKLTKDE</sequence>
<accession>A0A2R6WB99</accession>
<evidence type="ECO:0000313" key="1">
    <source>
        <dbReference type="EMBL" id="PTQ31128.1"/>
    </source>
</evidence>
<dbReference type="AlphaFoldDB" id="A0A2R6WB99"/>
<organism evidence="1 2">
    <name type="scientific">Marchantia polymorpha</name>
    <name type="common">Common liverwort</name>
    <name type="synonym">Marchantia aquatica</name>
    <dbReference type="NCBI Taxonomy" id="3197"/>
    <lineage>
        <taxon>Eukaryota</taxon>
        <taxon>Viridiplantae</taxon>
        <taxon>Streptophyta</taxon>
        <taxon>Embryophyta</taxon>
        <taxon>Marchantiophyta</taxon>
        <taxon>Marchantiopsida</taxon>
        <taxon>Marchantiidae</taxon>
        <taxon>Marchantiales</taxon>
        <taxon>Marchantiaceae</taxon>
        <taxon>Marchantia</taxon>
    </lineage>
</organism>
<keyword evidence="2" id="KW-1185">Reference proteome</keyword>